<name>A0A087U9T6_STEMI</name>
<accession>A0A087U9T6</accession>
<dbReference type="Proteomes" id="UP000054359">
    <property type="component" value="Unassembled WGS sequence"/>
</dbReference>
<organism evidence="2 3">
    <name type="scientific">Stegodyphus mimosarum</name>
    <name type="common">African social velvet spider</name>
    <dbReference type="NCBI Taxonomy" id="407821"/>
    <lineage>
        <taxon>Eukaryota</taxon>
        <taxon>Metazoa</taxon>
        <taxon>Ecdysozoa</taxon>
        <taxon>Arthropoda</taxon>
        <taxon>Chelicerata</taxon>
        <taxon>Arachnida</taxon>
        <taxon>Araneae</taxon>
        <taxon>Araneomorphae</taxon>
        <taxon>Entelegynae</taxon>
        <taxon>Eresoidea</taxon>
        <taxon>Eresidae</taxon>
        <taxon>Stegodyphus</taxon>
    </lineage>
</organism>
<protein>
    <submittedName>
        <fullName evidence="2">Uncharacterized protein</fullName>
    </submittedName>
</protein>
<proteinExistence type="predicted"/>
<feature type="transmembrane region" description="Helical" evidence="1">
    <location>
        <begin position="12"/>
        <end position="36"/>
    </location>
</feature>
<evidence type="ECO:0000256" key="1">
    <source>
        <dbReference type="SAM" id="Phobius"/>
    </source>
</evidence>
<feature type="non-terminal residue" evidence="2">
    <location>
        <position position="85"/>
    </location>
</feature>
<keyword evidence="1" id="KW-1133">Transmembrane helix</keyword>
<reference evidence="2 3" key="1">
    <citation type="submission" date="2013-11" db="EMBL/GenBank/DDBJ databases">
        <title>Genome sequencing of Stegodyphus mimosarum.</title>
        <authorList>
            <person name="Bechsgaard J."/>
        </authorList>
    </citation>
    <scope>NUCLEOTIDE SEQUENCE [LARGE SCALE GENOMIC DNA]</scope>
</reference>
<evidence type="ECO:0000313" key="2">
    <source>
        <dbReference type="EMBL" id="KFM74125.1"/>
    </source>
</evidence>
<gene>
    <name evidence="2" type="ORF">X975_14735</name>
</gene>
<keyword evidence="1" id="KW-0812">Transmembrane</keyword>
<dbReference type="AlphaFoldDB" id="A0A087U9T6"/>
<keyword evidence="1" id="KW-0472">Membrane</keyword>
<evidence type="ECO:0000313" key="3">
    <source>
        <dbReference type="Proteomes" id="UP000054359"/>
    </source>
</evidence>
<keyword evidence="3" id="KW-1185">Reference proteome</keyword>
<sequence>MSFEIPDGIGSAYTSCSIAGFLVGTLSTVFTVCQVAEGIRDGYSLRFILSVLSYSSCNSNSKNNENLHLRDIDVLTSSSYLLMVN</sequence>
<dbReference type="EMBL" id="KK118878">
    <property type="protein sequence ID" value="KFM74125.1"/>
    <property type="molecule type" value="Genomic_DNA"/>
</dbReference>